<dbReference type="InterPro" id="IPR003439">
    <property type="entry name" value="ABC_transporter-like_ATP-bd"/>
</dbReference>
<organism evidence="16 18">
    <name type="scientific">Eleusine coracana subsp. coracana</name>
    <dbReference type="NCBI Taxonomy" id="191504"/>
    <lineage>
        <taxon>Eukaryota</taxon>
        <taxon>Viridiplantae</taxon>
        <taxon>Streptophyta</taxon>
        <taxon>Embryophyta</taxon>
        <taxon>Tracheophyta</taxon>
        <taxon>Spermatophyta</taxon>
        <taxon>Magnoliopsida</taxon>
        <taxon>Liliopsida</taxon>
        <taxon>Poales</taxon>
        <taxon>Poaceae</taxon>
        <taxon>PACMAD clade</taxon>
        <taxon>Chloridoideae</taxon>
        <taxon>Cynodonteae</taxon>
        <taxon>Eleusininae</taxon>
        <taxon>Eleusine</taxon>
    </lineage>
</organism>
<evidence type="ECO:0000256" key="5">
    <source>
        <dbReference type="ARBA" id="ARBA00022692"/>
    </source>
</evidence>
<dbReference type="PANTHER" id="PTHR45136">
    <property type="entry name" value="ABC TRANSPORTER DOMAIN-CONTAINING PROTEIN"/>
    <property type="match status" value="1"/>
</dbReference>
<evidence type="ECO:0000256" key="9">
    <source>
        <dbReference type="ARBA" id="ARBA00022989"/>
    </source>
</evidence>
<dbReference type="FunFam" id="3.40.50.300:FF:000205">
    <property type="entry name" value="ABC transporter B family member 4"/>
    <property type="match status" value="2"/>
</dbReference>
<evidence type="ECO:0000256" key="2">
    <source>
        <dbReference type="ARBA" id="ARBA00004236"/>
    </source>
</evidence>
<feature type="domain" description="ABC transporter" evidence="14">
    <location>
        <begin position="423"/>
        <end position="659"/>
    </location>
</feature>
<feature type="transmembrane region" description="Helical" evidence="13">
    <location>
        <begin position="963"/>
        <end position="986"/>
    </location>
</feature>
<evidence type="ECO:0000256" key="3">
    <source>
        <dbReference type="ARBA" id="ARBA00007577"/>
    </source>
</evidence>
<accession>A0AAV5BFK4</accession>
<reference evidence="16" key="2">
    <citation type="submission" date="2021-12" db="EMBL/GenBank/DDBJ databases">
        <title>Resequencing data analysis of finger millet.</title>
        <authorList>
            <person name="Hatakeyama M."/>
            <person name="Aluri S."/>
            <person name="Balachadran M.T."/>
            <person name="Sivarajan S.R."/>
            <person name="Poveda L."/>
            <person name="Shimizu-Inatsugi R."/>
            <person name="Schlapbach R."/>
            <person name="Sreeman S.M."/>
            <person name="Shimizu K.K."/>
        </authorList>
    </citation>
    <scope>NUCLEOTIDE SEQUENCE</scope>
</reference>
<dbReference type="GO" id="GO:0005886">
    <property type="term" value="C:plasma membrane"/>
    <property type="evidence" value="ECO:0007669"/>
    <property type="project" value="UniProtKB-SubCell"/>
</dbReference>
<evidence type="ECO:0000256" key="11">
    <source>
        <dbReference type="ARBA" id="ARBA00023180"/>
    </source>
</evidence>
<dbReference type="GO" id="GO:0012505">
    <property type="term" value="C:endomembrane system"/>
    <property type="evidence" value="ECO:0007669"/>
    <property type="project" value="UniProtKB-SubCell"/>
</dbReference>
<feature type="transmembrane region" description="Helical" evidence="13">
    <location>
        <begin position="359"/>
        <end position="380"/>
    </location>
</feature>
<feature type="compositionally biased region" description="Basic and acidic residues" evidence="12">
    <location>
        <begin position="1"/>
        <end position="28"/>
    </location>
</feature>
<feature type="transmembrane region" description="Helical" evidence="13">
    <location>
        <begin position="885"/>
        <end position="905"/>
    </location>
</feature>
<comment type="caution">
    <text evidence="16">The sequence shown here is derived from an EMBL/GenBank/DDBJ whole genome shotgun (WGS) entry which is preliminary data.</text>
</comment>
<evidence type="ECO:0000256" key="13">
    <source>
        <dbReference type="SAM" id="Phobius"/>
    </source>
</evidence>
<dbReference type="FunFam" id="1.20.1560.10:FF:000126">
    <property type="entry name" value="Putative ABC transporter B family member 8"/>
    <property type="match status" value="1"/>
</dbReference>
<name>A0AAV5BFK4_ELECO</name>
<dbReference type="GO" id="GO:0005524">
    <property type="term" value="F:ATP binding"/>
    <property type="evidence" value="ECO:0007669"/>
    <property type="project" value="UniProtKB-KW"/>
</dbReference>
<dbReference type="InterPro" id="IPR003593">
    <property type="entry name" value="AAA+_ATPase"/>
</dbReference>
<dbReference type="EMBL" id="BQKI01000001">
    <property type="protein sequence ID" value="GJM85859.1"/>
    <property type="molecule type" value="Genomic_DNA"/>
</dbReference>
<protein>
    <recommendedName>
        <fullName evidence="19">Multidrug resistance protein</fullName>
    </recommendedName>
</protein>
<dbReference type="InterPro" id="IPR036640">
    <property type="entry name" value="ABC1_TM_sf"/>
</dbReference>
<dbReference type="GO" id="GO:0016887">
    <property type="term" value="F:ATP hydrolysis activity"/>
    <property type="evidence" value="ECO:0007669"/>
    <property type="project" value="InterPro"/>
</dbReference>
<dbReference type="Gene3D" id="1.20.1560.10">
    <property type="entry name" value="ABC transporter type 1, transmembrane domain"/>
    <property type="match status" value="1"/>
</dbReference>
<evidence type="ECO:0000313" key="16">
    <source>
        <dbReference type="EMBL" id="GJM85231.1"/>
    </source>
</evidence>
<dbReference type="PROSITE" id="PS50929">
    <property type="entry name" value="ABC_TM1F"/>
    <property type="match status" value="2"/>
</dbReference>
<keyword evidence="9 13" id="KW-1133">Transmembrane helix</keyword>
<keyword evidence="10 13" id="KW-0472">Membrane</keyword>
<dbReference type="InterPro" id="IPR011527">
    <property type="entry name" value="ABC1_TM_dom"/>
</dbReference>
<dbReference type="PROSITE" id="PS50893">
    <property type="entry name" value="ABC_TRANSPORTER_2"/>
    <property type="match status" value="2"/>
</dbReference>
<dbReference type="PROSITE" id="PS00211">
    <property type="entry name" value="ABC_TRANSPORTER_1"/>
    <property type="match status" value="2"/>
</dbReference>
<dbReference type="FunFam" id="1.20.1560.10:FF:000029">
    <property type="entry name" value="ABC transporter B family member 1"/>
    <property type="match status" value="1"/>
</dbReference>
<feature type="domain" description="ABC transmembrane type-1" evidence="15">
    <location>
        <begin position="100"/>
        <end position="388"/>
    </location>
</feature>
<comment type="subcellular location">
    <subcellularLocation>
        <location evidence="2">Cell membrane</location>
    </subcellularLocation>
    <subcellularLocation>
        <location evidence="1">Endomembrane system</location>
        <topology evidence="1">Multi-pass membrane protein</topology>
    </subcellularLocation>
</comment>
<keyword evidence="5 13" id="KW-0812">Transmembrane</keyword>
<dbReference type="InterPro" id="IPR027417">
    <property type="entry name" value="P-loop_NTPase"/>
</dbReference>
<feature type="transmembrane region" description="Helical" evidence="13">
    <location>
        <begin position="225"/>
        <end position="244"/>
    </location>
</feature>
<dbReference type="InterPro" id="IPR017871">
    <property type="entry name" value="ABC_transporter-like_CS"/>
</dbReference>
<proteinExistence type="inferred from homology"/>
<dbReference type="GO" id="GO:0140359">
    <property type="term" value="F:ABC-type transporter activity"/>
    <property type="evidence" value="ECO:0007669"/>
    <property type="project" value="InterPro"/>
</dbReference>
<keyword evidence="6" id="KW-0677">Repeat</keyword>
<dbReference type="Pfam" id="PF00005">
    <property type="entry name" value="ABC_tran"/>
    <property type="match status" value="2"/>
</dbReference>
<keyword evidence="7" id="KW-0547">Nucleotide-binding</keyword>
<dbReference type="SUPFAM" id="SSF52540">
    <property type="entry name" value="P-loop containing nucleoside triphosphate hydrolases"/>
    <property type="match status" value="2"/>
</dbReference>
<feature type="transmembrane region" description="Helical" evidence="13">
    <location>
        <begin position="250"/>
        <end position="272"/>
    </location>
</feature>
<evidence type="ECO:0000313" key="18">
    <source>
        <dbReference type="Proteomes" id="UP001054889"/>
    </source>
</evidence>
<gene>
    <name evidence="16" type="primary">ga00977</name>
    <name evidence="17" type="synonym">ga01664</name>
    <name evidence="16" type="ORF">PR202_ga00977</name>
    <name evidence="17" type="ORF">PR202_ga01664</name>
</gene>
<keyword evidence="11" id="KW-0325">Glycoprotein</keyword>
<comment type="similarity">
    <text evidence="3">Belongs to the ABC transporter superfamily. ABCB family. Multidrug resistance exporter (TC 3.A.1.201) subfamily.</text>
</comment>
<feature type="region of interest" description="Disordered" evidence="12">
    <location>
        <begin position="1"/>
        <end position="44"/>
    </location>
</feature>
<dbReference type="SUPFAM" id="SSF90123">
    <property type="entry name" value="ABC transporter transmembrane region"/>
    <property type="match status" value="2"/>
</dbReference>
<dbReference type="EMBL" id="BQKI01000001">
    <property type="protein sequence ID" value="GJM85231.1"/>
    <property type="molecule type" value="Genomic_DNA"/>
</dbReference>
<evidence type="ECO:0000259" key="14">
    <source>
        <dbReference type="PROSITE" id="PS50893"/>
    </source>
</evidence>
<feature type="domain" description="ABC transmembrane type-1" evidence="15">
    <location>
        <begin position="740"/>
        <end position="1027"/>
    </location>
</feature>
<dbReference type="Pfam" id="PF00664">
    <property type="entry name" value="ABC_membrane"/>
    <property type="match status" value="2"/>
</dbReference>
<reference evidence="16" key="1">
    <citation type="journal article" date="2018" name="DNA Res.">
        <title>Multiple hybrid de novo genome assembly of finger millet, an orphan allotetraploid crop.</title>
        <authorList>
            <person name="Hatakeyama M."/>
            <person name="Aluri S."/>
            <person name="Balachadran M.T."/>
            <person name="Sivarajan S.R."/>
            <person name="Patrignani A."/>
            <person name="Gruter S."/>
            <person name="Poveda L."/>
            <person name="Shimizu-Inatsugi R."/>
            <person name="Baeten J."/>
            <person name="Francoijs K.J."/>
            <person name="Nataraja K.N."/>
            <person name="Reddy Y.A.N."/>
            <person name="Phadnis S."/>
            <person name="Ravikumar R.L."/>
            <person name="Schlapbach R."/>
            <person name="Sreeman S.M."/>
            <person name="Shimizu K.K."/>
        </authorList>
    </citation>
    <scope>NUCLEOTIDE SEQUENCE</scope>
</reference>
<evidence type="ECO:0000259" key="15">
    <source>
        <dbReference type="PROSITE" id="PS50929"/>
    </source>
</evidence>
<evidence type="ECO:0000256" key="10">
    <source>
        <dbReference type="ARBA" id="ARBA00023136"/>
    </source>
</evidence>
<evidence type="ECO:0008006" key="19">
    <source>
        <dbReference type="Google" id="ProtNLM"/>
    </source>
</evidence>
<dbReference type="SMART" id="SM00382">
    <property type="entry name" value="AAA"/>
    <property type="match status" value="2"/>
</dbReference>
<dbReference type="CDD" id="cd18577">
    <property type="entry name" value="ABC_6TM_Pgp_ABCB1_D1_like"/>
    <property type="match status" value="1"/>
</dbReference>
<keyword evidence="8" id="KW-0067">ATP-binding</keyword>
<dbReference type="CDD" id="cd03249">
    <property type="entry name" value="ABC_MTABC3_MDL1_MDL2"/>
    <property type="match status" value="2"/>
</dbReference>
<feature type="transmembrane region" description="Helical" evidence="13">
    <location>
        <begin position="739"/>
        <end position="769"/>
    </location>
</feature>
<feature type="transmembrane region" description="Helical" evidence="13">
    <location>
        <begin position="96"/>
        <end position="121"/>
    </location>
</feature>
<evidence type="ECO:0000313" key="17">
    <source>
        <dbReference type="EMBL" id="GJM85859.1"/>
    </source>
</evidence>
<feature type="transmembrane region" description="Helical" evidence="13">
    <location>
        <begin position="328"/>
        <end position="347"/>
    </location>
</feature>
<dbReference type="PANTHER" id="PTHR45136:SF2">
    <property type="entry name" value="ABC TRANSPORTER DOMAIN-CONTAINING PROTEIN"/>
    <property type="match status" value="1"/>
</dbReference>
<evidence type="ECO:0000256" key="12">
    <source>
        <dbReference type="SAM" id="MobiDB-lite"/>
    </source>
</evidence>
<dbReference type="Proteomes" id="UP001054889">
    <property type="component" value="Unassembled WGS sequence"/>
</dbReference>
<evidence type="ECO:0000256" key="6">
    <source>
        <dbReference type="ARBA" id="ARBA00022737"/>
    </source>
</evidence>
<keyword evidence="18" id="KW-1185">Reference proteome</keyword>
<keyword evidence="4" id="KW-0813">Transport</keyword>
<evidence type="ECO:0000256" key="7">
    <source>
        <dbReference type="ARBA" id="ARBA00022741"/>
    </source>
</evidence>
<dbReference type="Gene3D" id="3.40.50.300">
    <property type="entry name" value="P-loop containing nucleotide triphosphate hydrolases"/>
    <property type="match status" value="2"/>
</dbReference>
<sequence>MDMPDASDKSGSADKSDGSSDMSDDTRWQRNWNPMEMSDTSDFSQRVVVRGGARGSSLGGSIMAREIRAEKKAAAAPAQASSPFMSVFMHADAADVALMLLGLVGAMGDGMSTPTMLLLTSHLTNDFGRGPDLVQDFSSKITANAVSLVFLACASSVMAFLEGYCWARTAERQASRMRARYLRAVLRQDVEYFDLKSGSTSEVITSVSNDSLVVQDALSEKLPNFLMNATMFIGSYVMSFAVLWRLTLVALPSVLLLLIPGIMYGRILIGLARRIRVQYARPGAIAEQAVSSARTVYAFVAEESVMARFSAALEESVLLGLKQGLAKGVALGSNGVTFAIWAFNLWYGSRLVMYHGYQGGTVLAISSIIVHGGLALGSALSNVKYLSEASSAAERIMEVIRRVPKIDSGSNAGQELSIVAGEVEFKNVEFSYPSRPESPILVGFNLRVPAGRTVALVGSSGSGKSTVIALLERFYDPSAGEVTLDGVDIRRLRLKWLRAQMGLVSQEPALFATSIRENILFGKEDATEKEVTAAAMAANAHGFISQLPQGYDTQVGERGVQMSGGQKQRIAIARAILKSPKILLLDEATSALDTESEHVVQKALDLASVGRTSIVIAHRLSTIQNADLIVVMKSGEVKEQGSHDQLIANENGLYSSLVRLQKIKYSGQPHDVHKTGSAYCAMGQSSSQSMSRRFSSAIRSCSVQMTDDARHDDDKEKSTLSAPSFRRLLMLNAPEWKQAVMGSFCAVLFGSIQPVYAYVMGCMFSVYFLTDYAEIKEQTRIYVLTFVALAVVSFLLSIVQHYSFGSMGEYLTKRIREQMLTKILTFEIGWFDHDKNSSGVICSQLAKDASVVRSLVGDRMALVIQTVSAVLIACTLGLVTAWRLALVMIAAQPLIIACYYVRGVLLKSMTKKSIEAQSESSKLAAEAVSNLRTITAFSSQDRILQLFDKAQDLPQKENIRQSWFAGFGLGTSVGVMACTWALDLWYGGKLMADHHITSKELFQTFMILVSTGRVIAEAGSMTTDLAKGGDTVASVFAVLDRVTEIEPNDHMGYKPDKLNGNVEIAEVDFAYPSRPNMIIFKGFSLSIQAGKSTALVGKSGSGKSSIIGLIERFYDPIKGVVMIDGRNIKRYNLRALRQHIGLVSQEPTLFAGTIRENIMYGTEKASEAEIEDAARLANAHDFVSNLKDGYTTWCGERGFQLSGGQKQRIAIARAILKNPAILLLDEATSALDSQSEKLVQEALDRMMIGRTSVVVAHRLSTIQNCDMITVLEKGIVVEKGTHASLMSKGPSGKYFGLVNLQQRGNKL</sequence>
<evidence type="ECO:0000256" key="4">
    <source>
        <dbReference type="ARBA" id="ARBA00022448"/>
    </source>
</evidence>
<evidence type="ECO:0000256" key="8">
    <source>
        <dbReference type="ARBA" id="ARBA00022840"/>
    </source>
</evidence>
<evidence type="ECO:0000256" key="1">
    <source>
        <dbReference type="ARBA" id="ARBA00004127"/>
    </source>
</evidence>
<feature type="transmembrane region" description="Helical" evidence="13">
    <location>
        <begin position="141"/>
        <end position="167"/>
    </location>
</feature>
<feature type="transmembrane region" description="Helical" evidence="13">
    <location>
        <begin position="781"/>
        <end position="804"/>
    </location>
</feature>
<feature type="domain" description="ABC transporter" evidence="14">
    <location>
        <begin position="1062"/>
        <end position="1298"/>
    </location>
</feature>
<dbReference type="CDD" id="cd18578">
    <property type="entry name" value="ABC_6TM_Pgp_ABCB1_D2_like"/>
    <property type="match status" value="1"/>
</dbReference>
<feature type="transmembrane region" description="Helical" evidence="13">
    <location>
        <begin position="860"/>
        <end position="879"/>
    </location>
</feature>